<name>A0A151TZ70_CAJCA</name>
<dbReference type="Proteomes" id="UP000075243">
    <property type="component" value="Chromosome 2"/>
</dbReference>
<keyword evidence="2" id="KW-1185">Reference proteome</keyword>
<dbReference type="STRING" id="3821.A0A151TZ70"/>
<dbReference type="AlphaFoldDB" id="A0A151TZ70"/>
<proteinExistence type="predicted"/>
<evidence type="ECO:0000313" key="2">
    <source>
        <dbReference type="Proteomes" id="UP000075243"/>
    </source>
</evidence>
<sequence>MGYIYEAMERVKEAIQTSFNHNEEKYKDIFAIVDRRWDCQLHHLLHAAGYHLNPKFYYKNATKMYVDEVVDGLLKCIDRLSENDDIVDNVHNELTIYERARGRFGIPTVVRARVKMAPGK</sequence>
<reference evidence="1 2" key="1">
    <citation type="journal article" date="2012" name="Nat. Biotechnol.">
        <title>Draft genome sequence of pigeonpea (Cajanus cajan), an orphan legume crop of resource-poor farmers.</title>
        <authorList>
            <person name="Varshney R.K."/>
            <person name="Chen W."/>
            <person name="Li Y."/>
            <person name="Bharti A.K."/>
            <person name="Saxena R.K."/>
            <person name="Schlueter J.A."/>
            <person name="Donoghue M.T."/>
            <person name="Azam S."/>
            <person name="Fan G."/>
            <person name="Whaley A.M."/>
            <person name="Farmer A.D."/>
            <person name="Sheridan J."/>
            <person name="Iwata A."/>
            <person name="Tuteja R."/>
            <person name="Penmetsa R.V."/>
            <person name="Wu W."/>
            <person name="Upadhyaya H.D."/>
            <person name="Yang S.P."/>
            <person name="Shah T."/>
            <person name="Saxena K.B."/>
            <person name="Michael T."/>
            <person name="McCombie W.R."/>
            <person name="Yang B."/>
            <person name="Zhang G."/>
            <person name="Yang H."/>
            <person name="Wang J."/>
            <person name="Spillane C."/>
            <person name="Cook D.R."/>
            <person name="May G.D."/>
            <person name="Xu X."/>
            <person name="Jackson S.A."/>
        </authorList>
    </citation>
    <scope>NUCLEOTIDE SEQUENCE [LARGE SCALE GENOMIC DNA]</scope>
    <source>
        <strain evidence="2">cv. Asha</strain>
    </source>
</reference>
<dbReference type="OMA" id="HNELTIY"/>
<dbReference type="EMBL" id="CM003604">
    <property type="protein sequence ID" value="KYP72372.1"/>
    <property type="molecule type" value="Genomic_DNA"/>
</dbReference>
<gene>
    <name evidence="1" type="ORF">KK1_004960</name>
</gene>
<evidence type="ECO:0000313" key="1">
    <source>
        <dbReference type="EMBL" id="KYP72372.1"/>
    </source>
</evidence>
<dbReference type="InterPro" id="IPR012337">
    <property type="entry name" value="RNaseH-like_sf"/>
</dbReference>
<dbReference type="Gramene" id="C.cajan_04840.t">
    <property type="protein sequence ID" value="C.cajan_04840.t.cds1"/>
    <property type="gene ID" value="C.cajan_04840"/>
</dbReference>
<protein>
    <recommendedName>
        <fullName evidence="3">DUF659 domain-containing protein</fullName>
    </recommendedName>
</protein>
<evidence type="ECO:0008006" key="3">
    <source>
        <dbReference type="Google" id="ProtNLM"/>
    </source>
</evidence>
<dbReference type="SUPFAM" id="SSF53098">
    <property type="entry name" value="Ribonuclease H-like"/>
    <property type="match status" value="1"/>
</dbReference>
<accession>A0A151TZ70</accession>
<organism evidence="1 2">
    <name type="scientific">Cajanus cajan</name>
    <name type="common">Pigeon pea</name>
    <name type="synonym">Cajanus indicus</name>
    <dbReference type="NCBI Taxonomy" id="3821"/>
    <lineage>
        <taxon>Eukaryota</taxon>
        <taxon>Viridiplantae</taxon>
        <taxon>Streptophyta</taxon>
        <taxon>Embryophyta</taxon>
        <taxon>Tracheophyta</taxon>
        <taxon>Spermatophyta</taxon>
        <taxon>Magnoliopsida</taxon>
        <taxon>eudicotyledons</taxon>
        <taxon>Gunneridae</taxon>
        <taxon>Pentapetalae</taxon>
        <taxon>rosids</taxon>
        <taxon>fabids</taxon>
        <taxon>Fabales</taxon>
        <taxon>Fabaceae</taxon>
        <taxon>Papilionoideae</taxon>
        <taxon>50 kb inversion clade</taxon>
        <taxon>NPAAA clade</taxon>
        <taxon>indigoferoid/millettioid clade</taxon>
        <taxon>Phaseoleae</taxon>
        <taxon>Cajanus</taxon>
    </lineage>
</organism>